<reference evidence="3" key="1">
    <citation type="submission" date="2018-07" db="EMBL/GenBank/DDBJ databases">
        <title>Annotation of Aphanomyces astaci genome assembly.</title>
        <authorList>
            <person name="Studholme D.J."/>
        </authorList>
    </citation>
    <scope>NUCLEOTIDE SEQUENCE [LARGE SCALE GENOMIC DNA]</scope>
    <source>
        <strain evidence="3">Pc</strain>
    </source>
</reference>
<evidence type="ECO:0000313" key="3">
    <source>
        <dbReference type="EMBL" id="RQM31194.1"/>
    </source>
</evidence>
<dbReference type="GO" id="GO:0005886">
    <property type="term" value="C:plasma membrane"/>
    <property type="evidence" value="ECO:0007669"/>
    <property type="project" value="TreeGrafter"/>
</dbReference>
<proteinExistence type="inferred from homology"/>
<dbReference type="InterPro" id="IPR000718">
    <property type="entry name" value="Peptidase_M13"/>
</dbReference>
<keyword evidence="4" id="KW-1185">Reference proteome</keyword>
<name>A0A425DPE8_APHAT</name>
<evidence type="ECO:0000256" key="1">
    <source>
        <dbReference type="ARBA" id="ARBA00007357"/>
    </source>
</evidence>
<dbReference type="SUPFAM" id="SSF55486">
    <property type="entry name" value="Metalloproteases ('zincins'), catalytic domain"/>
    <property type="match status" value="1"/>
</dbReference>
<comment type="similarity">
    <text evidence="1">Belongs to the peptidase M13 family.</text>
</comment>
<dbReference type="Gene3D" id="1.10.1380.10">
    <property type="entry name" value="Neutral endopeptidase , domain2"/>
    <property type="match status" value="1"/>
</dbReference>
<accession>A0A425DPE8</accession>
<dbReference type="GO" id="GO:0016485">
    <property type="term" value="P:protein processing"/>
    <property type="evidence" value="ECO:0007669"/>
    <property type="project" value="TreeGrafter"/>
</dbReference>
<feature type="non-terminal residue" evidence="3">
    <location>
        <position position="1"/>
    </location>
</feature>
<gene>
    <name evidence="3" type="ORF">B5M09_013641</name>
</gene>
<evidence type="ECO:0000313" key="4">
    <source>
        <dbReference type="Proteomes" id="UP000284702"/>
    </source>
</evidence>
<organism evidence="3 4">
    <name type="scientific">Aphanomyces astaci</name>
    <name type="common">Crayfish plague agent</name>
    <dbReference type="NCBI Taxonomy" id="112090"/>
    <lineage>
        <taxon>Eukaryota</taxon>
        <taxon>Sar</taxon>
        <taxon>Stramenopiles</taxon>
        <taxon>Oomycota</taxon>
        <taxon>Saprolegniomycetes</taxon>
        <taxon>Saprolegniales</taxon>
        <taxon>Verrucalvaceae</taxon>
        <taxon>Aphanomyces</taxon>
    </lineage>
</organism>
<dbReference type="PANTHER" id="PTHR11733:SF167">
    <property type="entry name" value="FI17812P1-RELATED"/>
    <property type="match status" value="1"/>
</dbReference>
<sequence length="312" mass="35207">VFSADTAKTADELVKALKSSFSTGIATADWLDNSTRANAQTKLSKLGHLLGSPEKPQLYPTLTFDSKSYLNNWWKVSQVNIDTNLKLKGQPVYKNNFDLLPHQANAQHDPLTNQIFLPAGAFEKPFFDGQFDAAQNFGSIGMLIGHEITHGFDNRGRNYDGDGKRKEWWSEASDAAFETKSECIMDQYNNFVSKSEETGAVIGNISSLFSSNEIIADNGGLKASYRAYHEYLKEFPSQYTEEAGDKLFYLSFAQTWCSKNTDAYLRATLWKLYPPRRFRVTGALQNDAEFARVFQCPTDSYLNPSKKCLLWE</sequence>
<dbReference type="PROSITE" id="PS51885">
    <property type="entry name" value="NEPRILYSIN"/>
    <property type="match status" value="1"/>
</dbReference>
<evidence type="ECO:0000259" key="2">
    <source>
        <dbReference type="Pfam" id="PF01431"/>
    </source>
</evidence>
<dbReference type="EMBL" id="MZMZ02000189">
    <property type="protein sequence ID" value="RQM31194.1"/>
    <property type="molecule type" value="Genomic_DNA"/>
</dbReference>
<dbReference type="InterPro" id="IPR042089">
    <property type="entry name" value="Peptidase_M13_dom_2"/>
</dbReference>
<dbReference type="GO" id="GO:0004222">
    <property type="term" value="F:metalloendopeptidase activity"/>
    <property type="evidence" value="ECO:0007669"/>
    <property type="project" value="InterPro"/>
</dbReference>
<dbReference type="Pfam" id="PF01431">
    <property type="entry name" value="Peptidase_M13"/>
    <property type="match status" value="1"/>
</dbReference>
<dbReference type="PRINTS" id="PR00786">
    <property type="entry name" value="NEPRILYSIN"/>
</dbReference>
<dbReference type="Gene3D" id="3.40.390.10">
    <property type="entry name" value="Collagenase (Catalytic Domain)"/>
    <property type="match status" value="1"/>
</dbReference>
<dbReference type="PANTHER" id="PTHR11733">
    <property type="entry name" value="ZINC METALLOPROTEASE FAMILY M13 NEPRILYSIN-RELATED"/>
    <property type="match status" value="1"/>
</dbReference>
<protein>
    <recommendedName>
        <fullName evidence="2">Peptidase M13 C-terminal domain-containing protein</fullName>
    </recommendedName>
</protein>
<feature type="domain" description="Peptidase M13 C-terminal" evidence="2">
    <location>
        <begin position="105"/>
        <end position="308"/>
    </location>
</feature>
<dbReference type="InterPro" id="IPR018497">
    <property type="entry name" value="Peptidase_M13_C"/>
</dbReference>
<dbReference type="InterPro" id="IPR024079">
    <property type="entry name" value="MetalloPept_cat_dom_sf"/>
</dbReference>
<comment type="caution">
    <text evidence="3">The sequence shown here is derived from an EMBL/GenBank/DDBJ whole genome shotgun (WGS) entry which is preliminary data.</text>
</comment>
<dbReference type="CDD" id="cd08662">
    <property type="entry name" value="M13"/>
    <property type="match status" value="1"/>
</dbReference>
<dbReference type="AlphaFoldDB" id="A0A425DPE8"/>
<dbReference type="Proteomes" id="UP000284702">
    <property type="component" value="Unassembled WGS sequence"/>
</dbReference>